<dbReference type="InterPro" id="IPR051393">
    <property type="entry name" value="ABC_transporter_permease"/>
</dbReference>
<dbReference type="CDD" id="cd06261">
    <property type="entry name" value="TM_PBP2"/>
    <property type="match status" value="1"/>
</dbReference>
<accession>A0A223HX47</accession>
<comment type="subcellular location">
    <subcellularLocation>
        <location evidence="1 7">Cell membrane</location>
        <topology evidence="1 7">Multi-pass membrane protein</topology>
    </subcellularLocation>
</comment>
<gene>
    <name evidence="8" type="ORF">Thert_00934</name>
</gene>
<dbReference type="EMBL" id="CP016893">
    <property type="protein sequence ID" value="AST57060.1"/>
    <property type="molecule type" value="Genomic_DNA"/>
</dbReference>
<sequence length="293" mass="33384">MENKRIGLLYILPWLIGLLIFTIYPFVTSLILSFTNYNIINAPKFIGIQNYVNMFHDNTFWTSFTATLEYVVITVPLKLTFSLFIAFILNYKLKGINFYRTAYYVPSILGGNIAIAVLWKFVFANTGLVNQFLGLFGIKPVGWFSTGLGAIFTISALRVWEFGSTMVIFLAGLKDIPQELYEAAAVDGAGKIKTFFKVTIPLLTPIIFFNLVMQLIQAFQEFNGPYMITQGGPLYKTYLLPMMIYDNSFKFFNMGYGSAISWFLFIIIMIFTMFVFSSSKYWVFYSDEGGGES</sequence>
<dbReference type="Gene3D" id="1.10.3720.10">
    <property type="entry name" value="MetI-like"/>
    <property type="match status" value="1"/>
</dbReference>
<evidence type="ECO:0000256" key="4">
    <source>
        <dbReference type="ARBA" id="ARBA00022692"/>
    </source>
</evidence>
<evidence type="ECO:0000313" key="9">
    <source>
        <dbReference type="Proteomes" id="UP000214975"/>
    </source>
</evidence>
<dbReference type="InterPro" id="IPR000515">
    <property type="entry name" value="MetI-like"/>
</dbReference>
<evidence type="ECO:0000313" key="8">
    <source>
        <dbReference type="EMBL" id="AST57060.1"/>
    </source>
</evidence>
<keyword evidence="2 7" id="KW-0813">Transport</keyword>
<dbReference type="RefSeq" id="WP_094397011.1">
    <property type="nucleotide sequence ID" value="NZ_CP016893.1"/>
</dbReference>
<reference evidence="8 9" key="1">
    <citation type="submission" date="2016-08" db="EMBL/GenBank/DDBJ databases">
        <title>A novel genetic cassette of butanologenic Thermoanaerobacterium thermosaccharolyticum that directly convert cellulose to butanol.</title>
        <authorList>
            <person name="Li T."/>
            <person name="He J."/>
        </authorList>
    </citation>
    <scope>NUCLEOTIDE SEQUENCE [LARGE SCALE GENOMIC DNA]</scope>
    <source>
        <strain evidence="8 9">TG57</strain>
    </source>
</reference>
<evidence type="ECO:0000256" key="6">
    <source>
        <dbReference type="ARBA" id="ARBA00023136"/>
    </source>
</evidence>
<evidence type="ECO:0000256" key="5">
    <source>
        <dbReference type="ARBA" id="ARBA00022989"/>
    </source>
</evidence>
<keyword evidence="3" id="KW-1003">Cell membrane</keyword>
<feature type="transmembrane region" description="Helical" evidence="7">
    <location>
        <begin position="7"/>
        <end position="27"/>
    </location>
</feature>
<evidence type="ECO:0000256" key="7">
    <source>
        <dbReference type="RuleBase" id="RU363032"/>
    </source>
</evidence>
<evidence type="ECO:0000256" key="3">
    <source>
        <dbReference type="ARBA" id="ARBA00022475"/>
    </source>
</evidence>
<feature type="transmembrane region" description="Helical" evidence="7">
    <location>
        <begin position="70"/>
        <end position="89"/>
    </location>
</feature>
<comment type="similarity">
    <text evidence="7">Belongs to the binding-protein-dependent transport system permease family.</text>
</comment>
<feature type="transmembrane region" description="Helical" evidence="7">
    <location>
        <begin position="101"/>
        <end position="121"/>
    </location>
</feature>
<feature type="transmembrane region" description="Helical" evidence="7">
    <location>
        <begin position="200"/>
        <end position="219"/>
    </location>
</feature>
<dbReference type="PANTHER" id="PTHR30193:SF1">
    <property type="entry name" value="ABC TRANSPORTER PERMEASE PROTEIN YESP-RELATED"/>
    <property type="match status" value="1"/>
</dbReference>
<keyword evidence="6 7" id="KW-0472">Membrane</keyword>
<dbReference type="SUPFAM" id="SSF161098">
    <property type="entry name" value="MetI-like"/>
    <property type="match status" value="1"/>
</dbReference>
<dbReference type="GO" id="GO:0005886">
    <property type="term" value="C:plasma membrane"/>
    <property type="evidence" value="ECO:0007669"/>
    <property type="project" value="UniProtKB-SubCell"/>
</dbReference>
<dbReference type="PROSITE" id="PS50928">
    <property type="entry name" value="ABC_TM1"/>
    <property type="match status" value="1"/>
</dbReference>
<proteinExistence type="inferred from homology"/>
<dbReference type="PANTHER" id="PTHR30193">
    <property type="entry name" value="ABC TRANSPORTER PERMEASE PROTEIN"/>
    <property type="match status" value="1"/>
</dbReference>
<name>A0A223HX47_THETR</name>
<dbReference type="InterPro" id="IPR035906">
    <property type="entry name" value="MetI-like_sf"/>
</dbReference>
<dbReference type="AlphaFoldDB" id="A0A223HX47"/>
<protein>
    <submittedName>
        <fullName evidence="8">Sugar ABC transporter permease</fullName>
    </submittedName>
</protein>
<evidence type="ECO:0000256" key="2">
    <source>
        <dbReference type="ARBA" id="ARBA00022448"/>
    </source>
</evidence>
<keyword evidence="5 7" id="KW-1133">Transmembrane helix</keyword>
<feature type="transmembrane region" description="Helical" evidence="7">
    <location>
        <begin position="256"/>
        <end position="276"/>
    </location>
</feature>
<dbReference type="Pfam" id="PF00528">
    <property type="entry name" value="BPD_transp_1"/>
    <property type="match status" value="1"/>
</dbReference>
<dbReference type="Proteomes" id="UP000214975">
    <property type="component" value="Chromosome"/>
</dbReference>
<dbReference type="SUPFAM" id="SSF160964">
    <property type="entry name" value="MalF N-terminal region-like"/>
    <property type="match status" value="1"/>
</dbReference>
<evidence type="ECO:0000256" key="1">
    <source>
        <dbReference type="ARBA" id="ARBA00004651"/>
    </source>
</evidence>
<organism evidence="8 9">
    <name type="scientific">Thermoanaerobacterium thermosaccharolyticum</name>
    <name type="common">Clostridium thermosaccharolyticum</name>
    <dbReference type="NCBI Taxonomy" id="1517"/>
    <lineage>
        <taxon>Bacteria</taxon>
        <taxon>Bacillati</taxon>
        <taxon>Bacillota</taxon>
        <taxon>Clostridia</taxon>
        <taxon>Thermoanaerobacterales</taxon>
        <taxon>Thermoanaerobacteraceae</taxon>
        <taxon>Thermoanaerobacterium</taxon>
    </lineage>
</organism>
<dbReference type="GO" id="GO:0055085">
    <property type="term" value="P:transmembrane transport"/>
    <property type="evidence" value="ECO:0007669"/>
    <property type="project" value="InterPro"/>
</dbReference>
<keyword evidence="4 7" id="KW-0812">Transmembrane</keyword>